<feature type="compositionally biased region" description="Basic residues" evidence="1">
    <location>
        <begin position="28"/>
        <end position="37"/>
    </location>
</feature>
<reference evidence="4" key="2">
    <citation type="submission" date="2025-04" db="UniProtKB">
        <authorList>
            <consortium name="RefSeq"/>
        </authorList>
    </citation>
    <scope>IDENTIFICATION</scope>
    <source>
        <strain evidence="4">DH4</strain>
        <tissue evidence="4">Whole body</tissue>
    </source>
</reference>
<dbReference type="GeneID" id="100576198"/>
<organism evidence="2">
    <name type="scientific">Apis mellifera</name>
    <name type="common">Honeybee</name>
    <dbReference type="NCBI Taxonomy" id="7460"/>
    <lineage>
        <taxon>Eukaryota</taxon>
        <taxon>Metazoa</taxon>
        <taxon>Ecdysozoa</taxon>
        <taxon>Arthropoda</taxon>
        <taxon>Hexapoda</taxon>
        <taxon>Insecta</taxon>
        <taxon>Pterygota</taxon>
        <taxon>Neoptera</taxon>
        <taxon>Endopterygota</taxon>
        <taxon>Hymenoptera</taxon>
        <taxon>Apocrita</taxon>
        <taxon>Aculeata</taxon>
        <taxon>Apoidea</taxon>
        <taxon>Anthophila</taxon>
        <taxon>Apidae</taxon>
        <taxon>Apis</taxon>
    </lineage>
</organism>
<feature type="compositionally biased region" description="Basic and acidic residues" evidence="1">
    <location>
        <begin position="16"/>
        <end position="27"/>
    </location>
</feature>
<protein>
    <submittedName>
        <fullName evidence="4">Bromodomain-containing protein DDB_G0270170</fullName>
    </submittedName>
</protein>
<evidence type="ECO:0000313" key="2">
    <source>
        <dbReference type="EnsemblMetazoa" id="XP_003251162"/>
    </source>
</evidence>
<dbReference type="AlphaFoldDB" id="A0A7M7GJK8"/>
<feature type="region of interest" description="Disordered" evidence="1">
    <location>
        <begin position="9"/>
        <end position="42"/>
    </location>
</feature>
<keyword evidence="3" id="KW-1185">Reference proteome</keyword>
<dbReference type="KEGG" id="ame:100576198"/>
<dbReference type="OrthoDB" id="7690664at2759"/>
<proteinExistence type="predicted"/>
<sequence>MGKVICDVVTSDTSGDEQRKTVREKQKNRTKKKKRKRDLTDLHQKIFKSKKDKKTKIDGKLGTRSSKRISNRILPKALSGIYRNGATGKEIRRSQTKLPLDNLNNARLEGNVLKLLDGYDSKSEDVVKNNTNEISKNILFDSAIKNILQPTPVSKQDTSPVLGNTDGKKRYDKDDYIKDFNISNTEFLQKQLEKKKPIDSKNLGDSALRKYEELCIDIFLENFEEPNFPDHLGTDPLIKVKKKLRNIYAESFRSQFLRDMIKRGNILIQCDTPSTSNENFLSWDTARCPSSYTHNTDFISKTIENTKRHINYKRNQEIECLQESQDSLLIPETNFNLNNERNENVPTKLLFDISSLSNTNIGVKNFHESEMNEERNNLVNDVSTDASNPTSLEVNHSTASIYRNNNTLKYSEANKIKRIKEKNKPVLFAPSEIGFENNFINENNLMKGKNQSMQTVHILKNELKRHQGRQNLKILKQVKMKNLKNKPAILRRCNNTVTNNNNRLNLFQESMTNIKKAPREMLFDVASKQEISFPSQSVTAELNEDSKKLQRSSTSNTLFDTGKMKNLNVMDSPSVCDNEIYFMKKSCSQPTESKQQSQNLHVNDIFVNKKNPPVQKTVMFTKKDSRNIGQCLYVNNLIARETADNSNVCIIRKNVPLQHEKSIKNTCTVQDCQKVSNCYRTFHCSQNSENSNYGCQEFKEAHAPQIHQIHQKPMVYEKILLKKIQQQPKYENNQKCDNNQHVYYVMVDQCKDSNNLQKCSHDNVSQIEKPRTLHNGRLCQEDVTDVSILKGVHNLKILPVEEQESQIKFIDNQYIQNGIELEQQPIKYLAFENDSKTQKVPIYKHVTSVDNVEVTNSNANYRVISCLQEPTQKIIFVPTCEQNKVVYVEQQNLGHSNVAFEEQYSHPKKIILYRPEVQPINDSSNVCEIHVPKQNVVEIRKTDCEPIVTTLHHTDKAIKSRRNVVNWEELHYRPNYEHNACVKSQAVFYQK</sequence>
<accession>A0A8B6XWG2</accession>
<gene>
    <name evidence="4" type="primary">LOC100576198</name>
</gene>
<dbReference type="Proteomes" id="UP000005203">
    <property type="component" value="Linkage group LG8"/>
</dbReference>
<name>A0A7M7GJK8_APIME</name>
<dbReference type="EnsemblMetazoa" id="XM_003251114">
    <property type="protein sequence ID" value="XP_003251162"/>
    <property type="gene ID" value="LOC100576198"/>
</dbReference>
<dbReference type="RefSeq" id="XP_003251162.2">
    <property type="nucleotide sequence ID" value="XM_003251114.3"/>
</dbReference>
<reference evidence="2" key="1">
    <citation type="submission" date="2021-01" db="UniProtKB">
        <authorList>
            <consortium name="EnsemblMetazoa"/>
        </authorList>
    </citation>
    <scope>IDENTIFICATION</scope>
    <source>
        <strain evidence="2">DH4</strain>
    </source>
</reference>
<evidence type="ECO:0000256" key="1">
    <source>
        <dbReference type="SAM" id="MobiDB-lite"/>
    </source>
</evidence>
<evidence type="ECO:0000313" key="4">
    <source>
        <dbReference type="RefSeq" id="XP_003251162.2"/>
    </source>
</evidence>
<accession>A0A7M7GJK8</accession>
<evidence type="ECO:0000313" key="3">
    <source>
        <dbReference type="Proteomes" id="UP000005203"/>
    </source>
</evidence>